<evidence type="ECO:0000256" key="3">
    <source>
        <dbReference type="PIRSR" id="PIRSR637359-1"/>
    </source>
</evidence>
<evidence type="ECO:0000256" key="4">
    <source>
        <dbReference type="PIRSR" id="PIRSR637359-2"/>
    </source>
</evidence>
<feature type="binding site" evidence="4">
    <location>
        <position position="189"/>
    </location>
    <ligand>
        <name>3'-phosphoadenylyl sulfate</name>
        <dbReference type="ChEBI" id="CHEBI:58339"/>
    </ligand>
</feature>
<feature type="region of interest" description="Disordered" evidence="5">
    <location>
        <begin position="353"/>
        <end position="397"/>
    </location>
</feature>
<evidence type="ECO:0000256" key="6">
    <source>
        <dbReference type="SAM" id="SignalP"/>
    </source>
</evidence>
<evidence type="ECO:0000256" key="1">
    <source>
        <dbReference type="ARBA" id="ARBA00022679"/>
    </source>
</evidence>
<evidence type="ECO:0000256" key="5">
    <source>
        <dbReference type="SAM" id="MobiDB-lite"/>
    </source>
</evidence>
<evidence type="ECO:0000313" key="9">
    <source>
        <dbReference type="Proteomes" id="UP000821866"/>
    </source>
</evidence>
<dbReference type="VEuPathDB" id="VectorBase:LOC119179182"/>
<sequence>MQSTRRCSEHMFRLLYYCLLLTLTTGKASIFTMTGKETTLIDRPDGVEAGDVPSYETMAEEPAGQHPGGEKTNGAPSERSGDAEKLERRLPKALIIGVKKAGTRALLEFLRLHPDVRATGPETHFFDRHYNKGIEWYRLQMPLTLPEQITMEKTPSYFVTEEVPARIRNTLPDARLLVVVRDPVTRALSDYAQTASKRPDTTLPFEALAFRRRKRRKNGGFTSNFRHQPNRKRRTSNDGNGTISSGRTSTSGSLGIDSEGSATPHYSAHRSARRTFTGKVNYRKNTLERDQALDTKNTHKNAIEENDRVISTEQALHSKEHNYIWHARNKMPNYMLASLNMTKAGPDWFSRTHRHNRDGDGNSIPKDVPSITTKEKGTSASFTGLRSEARTSDNDVPNTDVYEAINRDCGTVSRSNKNSTCWNASSDVDEAWSGIRIGLYANHLAQWLRHFPQSQIHVVSGEELVRNPAREMAMVQDFLGLRRLVSEDHFYFNRTKGFPCLKKSEGSGSPHCLGKTKGRTHPRLSEVNVRRLRKFFEPHNEEFFKLVQRDFGWERAR</sequence>
<feature type="signal peptide" evidence="6">
    <location>
        <begin position="1"/>
        <end position="28"/>
    </location>
</feature>
<organism evidence="8 9">
    <name type="scientific">Rhipicephalus microplus</name>
    <name type="common">Cattle tick</name>
    <name type="synonym">Boophilus microplus</name>
    <dbReference type="NCBI Taxonomy" id="6941"/>
    <lineage>
        <taxon>Eukaryota</taxon>
        <taxon>Metazoa</taxon>
        <taxon>Ecdysozoa</taxon>
        <taxon>Arthropoda</taxon>
        <taxon>Chelicerata</taxon>
        <taxon>Arachnida</taxon>
        <taxon>Acari</taxon>
        <taxon>Parasitiformes</taxon>
        <taxon>Ixodida</taxon>
        <taxon>Ixodoidea</taxon>
        <taxon>Ixodidae</taxon>
        <taxon>Rhipicephalinae</taxon>
        <taxon>Rhipicephalus</taxon>
        <taxon>Boophilus</taxon>
    </lineage>
</organism>
<feature type="region of interest" description="Disordered" evidence="5">
    <location>
        <begin position="216"/>
        <end position="279"/>
    </location>
</feature>
<dbReference type="PANTHER" id="PTHR10605:SF72">
    <property type="entry name" value="HEPARAN SULFATE 3-O SULFOTRANSFERASE-B, ISOFORM A"/>
    <property type="match status" value="1"/>
</dbReference>
<accession>A0A9J6D0V9</accession>
<feature type="active site" description="For sulfotransferase activity" evidence="3">
    <location>
        <position position="100"/>
    </location>
</feature>
<dbReference type="Proteomes" id="UP000821866">
    <property type="component" value="Unassembled WGS sequence"/>
</dbReference>
<feature type="domain" description="Sulfotransferase" evidence="7">
    <location>
        <begin position="91"/>
        <end position="198"/>
    </location>
</feature>
<feature type="domain" description="Sulfotransferase" evidence="7">
    <location>
        <begin position="422"/>
        <end position="539"/>
    </location>
</feature>
<dbReference type="EMBL" id="JABSTU010003055">
    <property type="protein sequence ID" value="KAH7977082.1"/>
    <property type="molecule type" value="Genomic_DNA"/>
</dbReference>
<comment type="caution">
    <text evidence="8">The sequence shown here is derived from an EMBL/GenBank/DDBJ whole genome shotgun (WGS) entry which is preliminary data.</text>
</comment>
<dbReference type="InterPro" id="IPR027417">
    <property type="entry name" value="P-loop_NTPase"/>
</dbReference>
<name>A0A9J6D0V9_RHIMP</name>
<reference evidence="8" key="1">
    <citation type="journal article" date="2020" name="Cell">
        <title>Large-Scale Comparative Analyses of Tick Genomes Elucidate Their Genetic Diversity and Vector Capacities.</title>
        <authorList>
            <consortium name="Tick Genome and Microbiome Consortium (TIGMIC)"/>
            <person name="Jia N."/>
            <person name="Wang J."/>
            <person name="Shi W."/>
            <person name="Du L."/>
            <person name="Sun Y."/>
            <person name="Zhan W."/>
            <person name="Jiang J.F."/>
            <person name="Wang Q."/>
            <person name="Zhang B."/>
            <person name="Ji P."/>
            <person name="Bell-Sakyi L."/>
            <person name="Cui X.M."/>
            <person name="Yuan T.T."/>
            <person name="Jiang B.G."/>
            <person name="Yang W.F."/>
            <person name="Lam T.T."/>
            <person name="Chang Q.C."/>
            <person name="Ding S.J."/>
            <person name="Wang X.J."/>
            <person name="Zhu J.G."/>
            <person name="Ruan X.D."/>
            <person name="Zhao L."/>
            <person name="Wei J.T."/>
            <person name="Ye R.Z."/>
            <person name="Que T.C."/>
            <person name="Du C.H."/>
            <person name="Zhou Y.H."/>
            <person name="Cheng J.X."/>
            <person name="Dai P.F."/>
            <person name="Guo W.B."/>
            <person name="Han X.H."/>
            <person name="Huang E.J."/>
            <person name="Li L.F."/>
            <person name="Wei W."/>
            <person name="Gao Y.C."/>
            <person name="Liu J.Z."/>
            <person name="Shao H.Z."/>
            <person name="Wang X."/>
            <person name="Wang C.C."/>
            <person name="Yang T.C."/>
            <person name="Huo Q.B."/>
            <person name="Li W."/>
            <person name="Chen H.Y."/>
            <person name="Chen S.E."/>
            <person name="Zhou L.G."/>
            <person name="Ni X.B."/>
            <person name="Tian J.H."/>
            <person name="Sheng Y."/>
            <person name="Liu T."/>
            <person name="Pan Y.S."/>
            <person name="Xia L.Y."/>
            <person name="Li J."/>
            <person name="Zhao F."/>
            <person name="Cao W.C."/>
        </authorList>
    </citation>
    <scope>NUCLEOTIDE SEQUENCE</scope>
    <source>
        <strain evidence="8">Rmic-2018</strain>
    </source>
</reference>
<keyword evidence="2" id="KW-0325">Glycoprotein</keyword>
<dbReference type="Pfam" id="PF00685">
    <property type="entry name" value="Sulfotransfer_1"/>
    <property type="match status" value="2"/>
</dbReference>
<dbReference type="PANTHER" id="PTHR10605">
    <property type="entry name" value="HEPARAN SULFATE SULFOTRANSFERASE"/>
    <property type="match status" value="1"/>
</dbReference>
<feature type="chain" id="PRO_5039928645" description="Sulfotransferase domain-containing protein" evidence="6">
    <location>
        <begin position="29"/>
        <end position="557"/>
    </location>
</feature>
<evidence type="ECO:0000256" key="2">
    <source>
        <dbReference type="ARBA" id="ARBA00023180"/>
    </source>
</evidence>
<dbReference type="InterPro" id="IPR037359">
    <property type="entry name" value="NST/OST"/>
</dbReference>
<dbReference type="GO" id="GO:0008467">
    <property type="term" value="F:[heparan sulfate]-glucosamine 3-sulfotransferase activity"/>
    <property type="evidence" value="ECO:0007669"/>
    <property type="project" value="TreeGrafter"/>
</dbReference>
<feature type="binding site" evidence="4">
    <location>
        <begin position="100"/>
        <end position="104"/>
    </location>
    <ligand>
        <name>3'-phosphoadenylyl sulfate</name>
        <dbReference type="ChEBI" id="CHEBI:58339"/>
    </ligand>
</feature>
<dbReference type="AlphaFoldDB" id="A0A9J6D0V9"/>
<evidence type="ECO:0000259" key="7">
    <source>
        <dbReference type="Pfam" id="PF00685"/>
    </source>
</evidence>
<protein>
    <recommendedName>
        <fullName evidence="7">Sulfotransferase domain-containing protein</fullName>
    </recommendedName>
</protein>
<feature type="binding site" evidence="4">
    <location>
        <position position="181"/>
    </location>
    <ligand>
        <name>3'-phosphoadenylyl sulfate</name>
        <dbReference type="ChEBI" id="CHEBI:58339"/>
    </ligand>
</feature>
<keyword evidence="9" id="KW-1185">Reference proteome</keyword>
<dbReference type="Gene3D" id="3.40.50.300">
    <property type="entry name" value="P-loop containing nucleotide triphosphate hydrolases"/>
    <property type="match status" value="2"/>
</dbReference>
<feature type="compositionally biased region" description="Low complexity" evidence="5">
    <location>
        <begin position="239"/>
        <end position="255"/>
    </location>
</feature>
<gene>
    <name evidence="8" type="ORF">HPB51_027057</name>
</gene>
<feature type="region of interest" description="Disordered" evidence="5">
    <location>
        <begin position="59"/>
        <end position="85"/>
    </location>
</feature>
<evidence type="ECO:0000313" key="8">
    <source>
        <dbReference type="EMBL" id="KAH7977082.1"/>
    </source>
</evidence>
<keyword evidence="1" id="KW-0808">Transferase</keyword>
<reference evidence="8" key="2">
    <citation type="submission" date="2021-09" db="EMBL/GenBank/DDBJ databases">
        <authorList>
            <person name="Jia N."/>
            <person name="Wang J."/>
            <person name="Shi W."/>
            <person name="Du L."/>
            <person name="Sun Y."/>
            <person name="Zhan W."/>
            <person name="Jiang J."/>
            <person name="Wang Q."/>
            <person name="Zhang B."/>
            <person name="Ji P."/>
            <person name="Sakyi L.B."/>
            <person name="Cui X."/>
            <person name="Yuan T."/>
            <person name="Jiang B."/>
            <person name="Yang W."/>
            <person name="Lam T.T.-Y."/>
            <person name="Chang Q."/>
            <person name="Ding S."/>
            <person name="Wang X."/>
            <person name="Zhu J."/>
            <person name="Ruan X."/>
            <person name="Zhao L."/>
            <person name="Wei J."/>
            <person name="Que T."/>
            <person name="Du C."/>
            <person name="Cheng J."/>
            <person name="Dai P."/>
            <person name="Han X."/>
            <person name="Huang E."/>
            <person name="Gao Y."/>
            <person name="Liu J."/>
            <person name="Shao H."/>
            <person name="Ye R."/>
            <person name="Li L."/>
            <person name="Wei W."/>
            <person name="Wang X."/>
            <person name="Wang C."/>
            <person name="Huo Q."/>
            <person name="Li W."/>
            <person name="Guo W."/>
            <person name="Chen H."/>
            <person name="Chen S."/>
            <person name="Zhou L."/>
            <person name="Zhou L."/>
            <person name="Ni X."/>
            <person name="Tian J."/>
            <person name="Zhou Y."/>
            <person name="Sheng Y."/>
            <person name="Liu T."/>
            <person name="Pan Y."/>
            <person name="Xia L."/>
            <person name="Li J."/>
            <person name="Zhao F."/>
            <person name="Cao W."/>
        </authorList>
    </citation>
    <scope>NUCLEOTIDE SEQUENCE</scope>
    <source>
        <strain evidence="8">Rmic-2018</strain>
        <tissue evidence="8">Larvae</tissue>
    </source>
</reference>
<dbReference type="SUPFAM" id="SSF52540">
    <property type="entry name" value="P-loop containing nucleoside triphosphate hydrolases"/>
    <property type="match status" value="2"/>
</dbReference>
<dbReference type="InterPro" id="IPR000863">
    <property type="entry name" value="Sulfotransferase_dom"/>
</dbReference>
<proteinExistence type="predicted"/>
<keyword evidence="6" id="KW-0732">Signal</keyword>